<gene>
    <name evidence="3" type="ORF">ISN74_09835</name>
</gene>
<feature type="domain" description="Integrase catalytic" evidence="2">
    <location>
        <begin position="171"/>
        <end position="374"/>
    </location>
</feature>
<dbReference type="InterPro" id="IPR012337">
    <property type="entry name" value="RNaseH-like_sf"/>
</dbReference>
<dbReference type="EMBL" id="CP064030">
    <property type="protein sequence ID" value="QRN55591.1"/>
    <property type="molecule type" value="Genomic_DNA"/>
</dbReference>
<accession>A0ABX7H058</accession>
<keyword evidence="4" id="KW-1185">Reference proteome</keyword>
<dbReference type="InterPro" id="IPR015378">
    <property type="entry name" value="Transposase-like_Mu_C"/>
</dbReference>
<sequence>MGPTGVPKESGMHTVPQQDWDEGEQRARVIRNYLRQNKPRRGAAAEAANELGISKSLFYRLVARWQQKEQLVTDVVRHRSSGGRGQTRLSREQETIIAEAIRSLYLSRQRRRLSAVMRKIQNRCRAAKIASPARNTVQARIKALDQIVVKSKREGQDATRPLYASRESTLKVSSPLEVVQIDHTVMDVMVVDECDRSPIGRPYFTVAIDVFSRCIVGMLVTLEAPSATSVALCLTHVVSSKVAYLERLGLSLSWPMYGKPQKLHLDNAAEFKSEALRRGCAQHGIEIVYRPPGQPNYGGIVERVIGTVMQMTHELPGTTFSNPAQKGAYDSQAQAALTLKELECWLVNAICGVYHASIQSGVHAPPAAVWAQAIEEENKPATVAKPTEFLIDFLPVIRRRIGRHGFVIDHITYFSNALQPWIAQRDQLDRFVIRRDPRDLSRIWVLDPVNRNYQEIPYRTQSAPPIALWEHRRAITVLREKGYAQVNEELIFQTIERMRTIVATAMKEKRRAKRDNARIGHLNRSTHHHKSPPPPDMTAAKEVPPFAEIEEW</sequence>
<evidence type="ECO:0000259" key="2">
    <source>
        <dbReference type="PROSITE" id="PS50994"/>
    </source>
</evidence>
<organism evidence="3 4">
    <name type="scientific">Dyella caseinilytica</name>
    <dbReference type="NCBI Taxonomy" id="1849581"/>
    <lineage>
        <taxon>Bacteria</taxon>
        <taxon>Pseudomonadati</taxon>
        <taxon>Pseudomonadota</taxon>
        <taxon>Gammaproteobacteria</taxon>
        <taxon>Lysobacterales</taxon>
        <taxon>Rhodanobacteraceae</taxon>
        <taxon>Dyella</taxon>
    </lineage>
</organism>
<dbReference type="SUPFAM" id="SSF53098">
    <property type="entry name" value="Ribonuclease H-like"/>
    <property type="match status" value="1"/>
</dbReference>
<name>A0ABX7H058_9GAMM</name>
<dbReference type="PROSITE" id="PS50994">
    <property type="entry name" value="INTEGRASE"/>
    <property type="match status" value="1"/>
</dbReference>
<protein>
    <submittedName>
        <fullName evidence="3">DDE-type integrase/transposase/recombinase</fullName>
    </submittedName>
</protein>
<evidence type="ECO:0000313" key="4">
    <source>
        <dbReference type="Proteomes" id="UP000663181"/>
    </source>
</evidence>
<dbReference type="Gene3D" id="3.30.420.10">
    <property type="entry name" value="Ribonuclease H-like superfamily/Ribonuclease H"/>
    <property type="match status" value="1"/>
</dbReference>
<reference evidence="3 4" key="1">
    <citation type="submission" date="2020-10" db="EMBL/GenBank/DDBJ databases">
        <title>Phylogeny of dyella-like bacteria.</title>
        <authorList>
            <person name="Fu J."/>
        </authorList>
    </citation>
    <scope>NUCLEOTIDE SEQUENCE [LARGE SCALE GENOMIC DNA]</scope>
    <source>
        <strain evidence="3 4">DHOB09</strain>
    </source>
</reference>
<dbReference type="InterPro" id="IPR036397">
    <property type="entry name" value="RNaseH_sf"/>
</dbReference>
<feature type="region of interest" description="Disordered" evidence="1">
    <location>
        <begin position="507"/>
        <end position="552"/>
    </location>
</feature>
<dbReference type="Pfam" id="PF09299">
    <property type="entry name" value="Mu-transpos_C"/>
    <property type="match status" value="1"/>
</dbReference>
<dbReference type="InterPro" id="IPR001584">
    <property type="entry name" value="Integrase_cat-core"/>
</dbReference>
<dbReference type="Proteomes" id="UP000663181">
    <property type="component" value="Chromosome"/>
</dbReference>
<evidence type="ECO:0000313" key="3">
    <source>
        <dbReference type="EMBL" id="QRN55591.1"/>
    </source>
</evidence>
<proteinExistence type="predicted"/>
<evidence type="ECO:0000256" key="1">
    <source>
        <dbReference type="SAM" id="MobiDB-lite"/>
    </source>
</evidence>
<feature type="region of interest" description="Disordered" evidence="1">
    <location>
        <begin position="1"/>
        <end position="22"/>
    </location>
</feature>